<feature type="domain" description="C2H2-type" evidence="8">
    <location>
        <begin position="1"/>
        <end position="20"/>
    </location>
</feature>
<keyword evidence="4 7" id="KW-0863">Zinc-finger</keyword>
<dbReference type="InterPro" id="IPR036236">
    <property type="entry name" value="Znf_C2H2_sf"/>
</dbReference>
<keyword evidence="6" id="KW-0539">Nucleus</keyword>
<dbReference type="InterPro" id="IPR013087">
    <property type="entry name" value="Znf_C2H2_type"/>
</dbReference>
<dbReference type="PANTHER" id="PTHR23226">
    <property type="entry name" value="ZINC FINGER AND SCAN DOMAIN-CONTAINING"/>
    <property type="match status" value="1"/>
</dbReference>
<reference evidence="9 10" key="1">
    <citation type="submission" date="2019-09" db="EMBL/GenBank/DDBJ databases">
        <title>Bird 10,000 Genomes (B10K) Project - Family phase.</title>
        <authorList>
            <person name="Zhang G."/>
        </authorList>
    </citation>
    <scope>NUCLEOTIDE SEQUENCE [LARGE SCALE GENOMIC DNA]</scope>
    <source>
        <strain evidence="9">B10K-CU-031-12</strain>
        <tissue evidence="9">Muscle</tissue>
    </source>
</reference>
<evidence type="ECO:0000259" key="8">
    <source>
        <dbReference type="PROSITE" id="PS50157"/>
    </source>
</evidence>
<dbReference type="GO" id="GO:0000978">
    <property type="term" value="F:RNA polymerase II cis-regulatory region sequence-specific DNA binding"/>
    <property type="evidence" value="ECO:0007669"/>
    <property type="project" value="TreeGrafter"/>
</dbReference>
<keyword evidence="5" id="KW-0862">Zinc</keyword>
<gene>
    <name evidence="9" type="primary">Znf397_6</name>
    <name evidence="9" type="ORF">RHOROS_R05464</name>
</gene>
<dbReference type="GO" id="GO:0008270">
    <property type="term" value="F:zinc ion binding"/>
    <property type="evidence" value="ECO:0007669"/>
    <property type="project" value="UniProtKB-KW"/>
</dbReference>
<evidence type="ECO:0000256" key="1">
    <source>
        <dbReference type="ARBA" id="ARBA00004123"/>
    </source>
</evidence>
<comment type="subcellular location">
    <subcellularLocation>
        <location evidence="1">Nucleus</location>
    </subcellularLocation>
</comment>
<dbReference type="GO" id="GO:0005634">
    <property type="term" value="C:nucleus"/>
    <property type="evidence" value="ECO:0007669"/>
    <property type="project" value="UniProtKB-SubCell"/>
</dbReference>
<dbReference type="SUPFAM" id="SSF57667">
    <property type="entry name" value="beta-beta-alpha zinc fingers"/>
    <property type="match status" value="1"/>
</dbReference>
<feature type="non-terminal residue" evidence="9">
    <location>
        <position position="56"/>
    </location>
</feature>
<evidence type="ECO:0000256" key="6">
    <source>
        <dbReference type="ARBA" id="ARBA00023242"/>
    </source>
</evidence>
<keyword evidence="10" id="KW-1185">Reference proteome</keyword>
<sequence length="56" mass="6467">SFSQSLELVVHEKLHDGEKPHKCLERGKSFKQSSTLIRHQMIHTGEWPYECGECGK</sequence>
<evidence type="ECO:0000256" key="4">
    <source>
        <dbReference type="ARBA" id="ARBA00022771"/>
    </source>
</evidence>
<evidence type="ECO:0000256" key="3">
    <source>
        <dbReference type="ARBA" id="ARBA00022737"/>
    </source>
</evidence>
<dbReference type="GO" id="GO:0000981">
    <property type="term" value="F:DNA-binding transcription factor activity, RNA polymerase II-specific"/>
    <property type="evidence" value="ECO:0007669"/>
    <property type="project" value="TreeGrafter"/>
</dbReference>
<accession>A0A7K8SEV5</accession>
<name>A0A7K8SEV5_9PASS</name>
<evidence type="ECO:0000256" key="2">
    <source>
        <dbReference type="ARBA" id="ARBA00022723"/>
    </source>
</evidence>
<feature type="domain" description="C2H2-type" evidence="8">
    <location>
        <begin position="21"/>
        <end position="48"/>
    </location>
</feature>
<keyword evidence="3" id="KW-0677">Repeat</keyword>
<feature type="non-terminal residue" evidence="9">
    <location>
        <position position="1"/>
    </location>
</feature>
<comment type="caution">
    <text evidence="9">The sequence shown here is derived from an EMBL/GenBank/DDBJ whole genome shotgun (WGS) entry which is preliminary data.</text>
</comment>
<keyword evidence="2" id="KW-0479">Metal-binding</keyword>
<dbReference type="Proteomes" id="UP000574210">
    <property type="component" value="Unassembled WGS sequence"/>
</dbReference>
<dbReference type="PROSITE" id="PS50157">
    <property type="entry name" value="ZINC_FINGER_C2H2_2"/>
    <property type="match status" value="2"/>
</dbReference>
<organism evidence="9 10">
    <name type="scientific">Rhodinocichla rosea</name>
    <dbReference type="NCBI Taxonomy" id="58203"/>
    <lineage>
        <taxon>Eukaryota</taxon>
        <taxon>Metazoa</taxon>
        <taxon>Chordata</taxon>
        <taxon>Craniata</taxon>
        <taxon>Vertebrata</taxon>
        <taxon>Euteleostomi</taxon>
        <taxon>Archelosauria</taxon>
        <taxon>Archosauria</taxon>
        <taxon>Dinosauria</taxon>
        <taxon>Saurischia</taxon>
        <taxon>Theropoda</taxon>
        <taxon>Coelurosauria</taxon>
        <taxon>Aves</taxon>
        <taxon>Neognathae</taxon>
        <taxon>Neoaves</taxon>
        <taxon>Telluraves</taxon>
        <taxon>Australaves</taxon>
        <taxon>Passeriformes</taxon>
        <taxon>Thraupidae</taxon>
        <taxon>Rhodinocichla</taxon>
    </lineage>
</organism>
<dbReference type="FunFam" id="3.30.160.60:FF:002343">
    <property type="entry name" value="Zinc finger protein 33A"/>
    <property type="match status" value="1"/>
</dbReference>
<dbReference type="EMBL" id="VWYZ01001608">
    <property type="protein sequence ID" value="NXF28281.1"/>
    <property type="molecule type" value="Genomic_DNA"/>
</dbReference>
<evidence type="ECO:0000313" key="10">
    <source>
        <dbReference type="Proteomes" id="UP000574210"/>
    </source>
</evidence>
<protein>
    <submittedName>
        <fullName evidence="9">ZN397 protein</fullName>
    </submittedName>
</protein>
<evidence type="ECO:0000313" key="9">
    <source>
        <dbReference type="EMBL" id="NXF28281.1"/>
    </source>
</evidence>
<evidence type="ECO:0000256" key="5">
    <source>
        <dbReference type="ARBA" id="ARBA00022833"/>
    </source>
</evidence>
<dbReference type="AlphaFoldDB" id="A0A7K8SEV5"/>
<evidence type="ECO:0000256" key="7">
    <source>
        <dbReference type="PROSITE-ProRule" id="PRU00042"/>
    </source>
</evidence>
<dbReference type="Gene3D" id="3.30.160.60">
    <property type="entry name" value="Classic Zinc Finger"/>
    <property type="match status" value="3"/>
</dbReference>
<proteinExistence type="predicted"/>
<dbReference type="PANTHER" id="PTHR23226:SF416">
    <property type="entry name" value="FI01424P"/>
    <property type="match status" value="1"/>
</dbReference>